<feature type="coiled-coil region" evidence="2">
    <location>
        <begin position="145"/>
        <end position="172"/>
    </location>
</feature>
<keyword evidence="5" id="KW-0966">Cell projection</keyword>
<accession>A0A6J5L8W0</accession>
<organism evidence="5">
    <name type="scientific">uncultured Caudovirales phage</name>
    <dbReference type="NCBI Taxonomy" id="2100421"/>
    <lineage>
        <taxon>Viruses</taxon>
        <taxon>Duplodnaviria</taxon>
        <taxon>Heunggongvirae</taxon>
        <taxon>Uroviricota</taxon>
        <taxon>Caudoviricetes</taxon>
        <taxon>Peduoviridae</taxon>
        <taxon>Maltschvirus</taxon>
        <taxon>Maltschvirus maltsch</taxon>
    </lineage>
</organism>
<dbReference type="PANTHER" id="PTHR30033:SF2">
    <property type="entry name" value="FLAGELLAR HOOK PROTEIN"/>
    <property type="match status" value="1"/>
</dbReference>
<dbReference type="Pfam" id="PF06429">
    <property type="entry name" value="Flg_bbr_C"/>
    <property type="match status" value="1"/>
</dbReference>
<proteinExistence type="inferred from homology"/>
<dbReference type="SUPFAM" id="SSF64518">
    <property type="entry name" value="Phase 1 flagellin"/>
    <property type="match status" value="1"/>
</dbReference>
<feature type="domain" description="Flagellar basal-body/hook protein C-terminal" evidence="4">
    <location>
        <begin position="301"/>
        <end position="338"/>
    </location>
</feature>
<dbReference type="PANTHER" id="PTHR30033">
    <property type="entry name" value="FLAGELLAR HOOK-ASSOCIATED PROTEIN 1"/>
    <property type="match status" value="1"/>
</dbReference>
<evidence type="ECO:0000256" key="1">
    <source>
        <dbReference type="ARBA" id="ARBA00009677"/>
    </source>
</evidence>
<evidence type="ECO:0000313" key="5">
    <source>
        <dbReference type="EMBL" id="CAB4129763.1"/>
    </source>
</evidence>
<name>A0A6J5L8W0_9CAUD</name>
<comment type="similarity">
    <text evidence="1">Belongs to the flagella basal body rod proteins family.</text>
</comment>
<keyword evidence="5" id="KW-0969">Cilium</keyword>
<protein>
    <submittedName>
        <fullName evidence="5">Flagellar basal-body/hook protein, C-terminal domain containing protein</fullName>
    </submittedName>
</protein>
<keyword evidence="2" id="KW-0175">Coiled coil</keyword>
<keyword evidence="5" id="KW-0282">Flagellum</keyword>
<dbReference type="InterPro" id="IPR010930">
    <property type="entry name" value="Flg_bb/hook_C_dom"/>
</dbReference>
<sequence length="341" mass="37272">MISNSMSTAASGLFAQRSVVDTISKNIANVNSEGYKRLNATTQEIDGGAGVTVTISQEDQPWVDRNLQNSSMDLASSVSVKDSIDRMDNLMFNSNVETSYSSFLTAAKNLQSFPESKQFLQEFNSAGSNLNDAINQTATGFVDLRNTIQNRVDLQQVQLDALKQQLTQISSQGAINNDNANQVSMIQQRIASLTGSVTGYNRFLNSIMPPITKDFTAITTDLKNTINAAGGQVMFDLTGGWNNQTSVDNNSVVNNQKVLDFPDEIGRMKTLIGSVANKAILDNKWSQNNFDQASKDYNNIYGVDLEKETVKLLDAQRLYEANSKVLQASDGMIGTLLDIMG</sequence>
<dbReference type="GO" id="GO:0005198">
    <property type="term" value="F:structural molecule activity"/>
    <property type="evidence" value="ECO:0007669"/>
    <property type="project" value="InterPro"/>
</dbReference>
<evidence type="ECO:0000256" key="2">
    <source>
        <dbReference type="SAM" id="Coils"/>
    </source>
</evidence>
<reference evidence="5" key="1">
    <citation type="submission" date="2020-04" db="EMBL/GenBank/DDBJ databases">
        <authorList>
            <person name="Chiriac C."/>
            <person name="Salcher M."/>
            <person name="Ghai R."/>
            <person name="Kavagutti S V."/>
        </authorList>
    </citation>
    <scope>NUCLEOTIDE SEQUENCE</scope>
</reference>
<dbReference type="Pfam" id="PF00460">
    <property type="entry name" value="Flg_bb_rod"/>
    <property type="match status" value="1"/>
</dbReference>
<feature type="domain" description="Flagellar basal body rod protein N-terminal" evidence="3">
    <location>
        <begin position="6"/>
        <end position="36"/>
    </location>
</feature>
<evidence type="ECO:0000259" key="4">
    <source>
        <dbReference type="Pfam" id="PF06429"/>
    </source>
</evidence>
<dbReference type="InterPro" id="IPR002371">
    <property type="entry name" value="FlgK"/>
</dbReference>
<gene>
    <name evidence="5" type="ORF">UFOVP116_107</name>
</gene>
<dbReference type="EMBL" id="LR796237">
    <property type="protein sequence ID" value="CAB4129763.1"/>
    <property type="molecule type" value="Genomic_DNA"/>
</dbReference>
<dbReference type="InterPro" id="IPR001444">
    <property type="entry name" value="Flag_bb_rod_N"/>
</dbReference>
<evidence type="ECO:0000259" key="3">
    <source>
        <dbReference type="Pfam" id="PF00460"/>
    </source>
</evidence>